<dbReference type="EMBL" id="PGOL01000128">
    <property type="protein sequence ID" value="PKI76191.1"/>
    <property type="molecule type" value="Genomic_DNA"/>
</dbReference>
<name>A0A2I0L645_PUNGR</name>
<evidence type="ECO:0000313" key="3">
    <source>
        <dbReference type="EMBL" id="PKI76191.1"/>
    </source>
</evidence>
<dbReference type="Pfam" id="PF01585">
    <property type="entry name" value="G-patch"/>
    <property type="match status" value="1"/>
</dbReference>
<feature type="region of interest" description="Disordered" evidence="1">
    <location>
        <begin position="39"/>
        <end position="104"/>
    </location>
</feature>
<sequence length="575" mass="63340">MFHGTFKRAYYPHLMGHKSSFLEMIMARKQVDLGIKLGGIEGPTKKGERESSRKTASAATPTSGRRSKEASVNAGHNAPQQYSVSFTPKPSTTPAYAPPPSPYPSQHHVRPVYYSAPPIAFPSAPQQVVHHYAPVLPQTPQYRPLASRIPQPTQQAPAPQGFAGFGVAPTPFIIEIPAREPYQNSKVPWTYEGSVGNLEQQFSVMGVTRSGRVYENPEAARKRKTPAVLGVASEASSIPQKKAHREALLRVLTAVQIPKETAPERIEETISLIFSNNISFSDDELPSEEWAHSRALHIVCKCNNFIIGRVMIDNGSALNVCLISTLKQMNVDFNCIRPSKTAVRAFDGSRREVNGEIDLVIEVGPYSFAVTFHVLDIPNAFSLLPGRPWIHAAGAVPSSPHQRIKFIAEGRLITVKGEEDYAIYKETAVPYDYGEIGPTRADCMIGKVLLRHNYIPGTELGTHGQGISRPIEIEEYKNMRGLGFRPSCHEIIEARRGKHLHRLAARYGKINRGIPVHPLSYFFLGPPHIVGGTLDGPSSDSDSDPVDLPTICAVTEETTPGAYIRLEQENEELNN</sequence>
<dbReference type="PANTHER" id="PTHR33240:SF15">
    <property type="entry name" value="GAG-PRO-LIKE PROTEIN"/>
    <property type="match status" value="1"/>
</dbReference>
<accession>A0A2I0L645</accession>
<evidence type="ECO:0000259" key="2">
    <source>
        <dbReference type="PROSITE" id="PS50174"/>
    </source>
</evidence>
<dbReference type="STRING" id="22663.A0A2I0L645"/>
<feature type="compositionally biased region" description="Basic and acidic residues" evidence="1">
    <location>
        <begin position="43"/>
        <end position="53"/>
    </location>
</feature>
<gene>
    <name evidence="3" type="ORF">CRG98_003418</name>
</gene>
<dbReference type="CDD" id="cd00303">
    <property type="entry name" value="retropepsin_like"/>
    <property type="match status" value="1"/>
</dbReference>
<dbReference type="Proteomes" id="UP000233551">
    <property type="component" value="Unassembled WGS sequence"/>
</dbReference>
<evidence type="ECO:0000256" key="1">
    <source>
        <dbReference type="SAM" id="MobiDB-lite"/>
    </source>
</evidence>
<dbReference type="AlphaFoldDB" id="A0A2I0L645"/>
<comment type="caution">
    <text evidence="3">The sequence shown here is derived from an EMBL/GenBank/DDBJ whole genome shotgun (WGS) entry which is preliminary data.</text>
</comment>
<evidence type="ECO:0000313" key="4">
    <source>
        <dbReference type="Proteomes" id="UP000233551"/>
    </source>
</evidence>
<dbReference type="GO" id="GO:0003676">
    <property type="term" value="F:nucleic acid binding"/>
    <property type="evidence" value="ECO:0007669"/>
    <property type="project" value="InterPro"/>
</dbReference>
<feature type="domain" description="G-patch" evidence="2">
    <location>
        <begin position="441"/>
        <end position="487"/>
    </location>
</feature>
<keyword evidence="4" id="KW-1185">Reference proteome</keyword>
<feature type="compositionally biased region" description="Polar residues" evidence="1">
    <location>
        <begin position="54"/>
        <end position="64"/>
    </location>
</feature>
<proteinExistence type="predicted"/>
<dbReference type="PANTHER" id="PTHR33240">
    <property type="entry name" value="OS08G0508500 PROTEIN"/>
    <property type="match status" value="1"/>
</dbReference>
<dbReference type="PROSITE" id="PS50174">
    <property type="entry name" value="G_PATCH"/>
    <property type="match status" value="1"/>
</dbReference>
<reference evidence="3 4" key="1">
    <citation type="submission" date="2017-11" db="EMBL/GenBank/DDBJ databases">
        <title>De-novo sequencing of pomegranate (Punica granatum L.) genome.</title>
        <authorList>
            <person name="Akparov Z."/>
            <person name="Amiraslanov A."/>
            <person name="Hajiyeva S."/>
            <person name="Abbasov M."/>
            <person name="Kaur K."/>
            <person name="Hamwieh A."/>
            <person name="Solovyev V."/>
            <person name="Salamov A."/>
            <person name="Braich B."/>
            <person name="Kosarev P."/>
            <person name="Mahmoud A."/>
            <person name="Hajiyev E."/>
            <person name="Babayeva S."/>
            <person name="Izzatullayeva V."/>
            <person name="Mammadov A."/>
            <person name="Mammadov A."/>
            <person name="Sharifova S."/>
            <person name="Ojaghi J."/>
            <person name="Eynullazada K."/>
            <person name="Bayramov B."/>
            <person name="Abdulazimova A."/>
            <person name="Shahmuradov I."/>
        </authorList>
    </citation>
    <scope>NUCLEOTIDE SEQUENCE [LARGE SCALE GENOMIC DNA]</scope>
    <source>
        <strain evidence="4">cv. AG2017</strain>
        <tissue evidence="3">Leaf</tissue>
    </source>
</reference>
<dbReference type="InterPro" id="IPR000467">
    <property type="entry name" value="G_patch_dom"/>
</dbReference>
<dbReference type="InterPro" id="IPR021109">
    <property type="entry name" value="Peptidase_aspartic_dom_sf"/>
</dbReference>
<protein>
    <recommendedName>
        <fullName evidence="2">G-patch domain-containing protein</fullName>
    </recommendedName>
</protein>
<organism evidence="3 4">
    <name type="scientific">Punica granatum</name>
    <name type="common">Pomegranate</name>
    <dbReference type="NCBI Taxonomy" id="22663"/>
    <lineage>
        <taxon>Eukaryota</taxon>
        <taxon>Viridiplantae</taxon>
        <taxon>Streptophyta</taxon>
        <taxon>Embryophyta</taxon>
        <taxon>Tracheophyta</taxon>
        <taxon>Spermatophyta</taxon>
        <taxon>Magnoliopsida</taxon>
        <taxon>eudicotyledons</taxon>
        <taxon>Gunneridae</taxon>
        <taxon>Pentapetalae</taxon>
        <taxon>rosids</taxon>
        <taxon>malvids</taxon>
        <taxon>Myrtales</taxon>
        <taxon>Lythraceae</taxon>
        <taxon>Punica</taxon>
    </lineage>
</organism>
<dbReference type="Gene3D" id="2.40.70.10">
    <property type="entry name" value="Acid Proteases"/>
    <property type="match status" value="1"/>
</dbReference>